<keyword evidence="2" id="KW-1185">Reference proteome</keyword>
<evidence type="ECO:0000313" key="2">
    <source>
        <dbReference type="Proteomes" id="UP000030017"/>
    </source>
</evidence>
<gene>
    <name evidence="1" type="ORF">N792_02680</name>
</gene>
<name>A0A0A0EL90_9GAMM</name>
<dbReference type="STRING" id="1122185.N792_02680"/>
<sequence>MRRIGWATGGFRLLCVAGLVALLAACGSGRDAETQSRVEPGEGTGLMAKARNLALEQVCKRSSACDDKESREVVKALDEVLRQLPREARRQLAEADMDDAAVIGAGAGADTDDASRLSGAALAGLMDMARSMLEANAAQQTASTSMDAASSGAISTDVIGPETTGRELVARLDGIPVRTGALTPAELLSRIAPPPAED</sequence>
<organism evidence="1 2">
    <name type="scientific">Lysobacter concretionis Ko07 = DSM 16239</name>
    <dbReference type="NCBI Taxonomy" id="1122185"/>
    <lineage>
        <taxon>Bacteria</taxon>
        <taxon>Pseudomonadati</taxon>
        <taxon>Pseudomonadota</taxon>
        <taxon>Gammaproteobacteria</taxon>
        <taxon>Lysobacterales</taxon>
        <taxon>Lysobacteraceae</taxon>
        <taxon>Novilysobacter</taxon>
    </lineage>
</organism>
<protein>
    <submittedName>
        <fullName evidence="1">Uncharacterized protein</fullName>
    </submittedName>
</protein>
<comment type="caution">
    <text evidence="1">The sequence shown here is derived from an EMBL/GenBank/DDBJ whole genome shotgun (WGS) entry which is preliminary data.</text>
</comment>
<dbReference type="AlphaFoldDB" id="A0A0A0EL90"/>
<dbReference type="PROSITE" id="PS51257">
    <property type="entry name" value="PROKAR_LIPOPROTEIN"/>
    <property type="match status" value="1"/>
</dbReference>
<reference evidence="1 2" key="1">
    <citation type="submission" date="2013-08" db="EMBL/GenBank/DDBJ databases">
        <title>Genome sequencing of Lysobacter.</title>
        <authorList>
            <person name="Zhang S."/>
            <person name="Wang G."/>
        </authorList>
    </citation>
    <scope>NUCLEOTIDE SEQUENCE [LARGE SCALE GENOMIC DNA]</scope>
    <source>
        <strain evidence="1 2">Ko07</strain>
    </source>
</reference>
<dbReference type="EMBL" id="AVPS01000010">
    <property type="protein sequence ID" value="KGM50883.1"/>
    <property type="molecule type" value="Genomic_DNA"/>
</dbReference>
<evidence type="ECO:0000313" key="1">
    <source>
        <dbReference type="EMBL" id="KGM50883.1"/>
    </source>
</evidence>
<dbReference type="Proteomes" id="UP000030017">
    <property type="component" value="Unassembled WGS sequence"/>
</dbReference>
<proteinExistence type="predicted"/>
<accession>A0A0A0EL90</accession>